<feature type="region of interest" description="Disordered" evidence="2">
    <location>
        <begin position="1177"/>
        <end position="1202"/>
    </location>
</feature>
<name>A0AAU8FKV0_9BACT</name>
<feature type="region of interest" description="Disordered" evidence="2">
    <location>
        <begin position="458"/>
        <end position="479"/>
    </location>
</feature>
<protein>
    <recommendedName>
        <fullName evidence="4">Phage tail tape measure protein</fullName>
    </recommendedName>
</protein>
<sequence>MLQQNETVSITLKIEGDEARNKLALLEKESRSLEKALKEVPKGSAEWAALNKELNNNVSQQQKLRQEIGLTGLNYKQLQTEVRNLTKELSKMTPGTADFIAKSKQLKEVQDRLNQVGKEMKGLNDGLDSPNKQGLWGKMVSGVNTVKGAFNAFLALAVVQYLFDLGKQIFNTTSQFEKYDKVLTTALGSQKEARQSLEAIKKMAAETTFGVDELTEGYVKMVNRGLRPSQKEMLSMADLAASQGKTFDQLTEAALDAMTGENERLKEFGISAKKSGDQVTFSFKGMQQTVANTPEAINGALVAFGEMEGVAGSNAKMMETLGGKSSNLSDNMDALMVTIGDGLRPVFIAILDLINASIPAVTFLGKVFASAAVGIKGVATVVFDHIKNIVMAMVKMGEAGFEAVRGNFSAAKTAAEEAAKYATKSMSNIMPEVVKTKDEIVGIWKNPNGEVEAKLAGKKQGEAHQTQITEAQKKEAEKRAKEKEKELKAFEDAEKKYDEKRAADRAKALELIAQLESEHEATVAKNSLATDTAKIEEKRRRRLKEINDSTADETTKEQARVLINRNADAEIEKTAAEYRKKALDAEREHAVKRAENALFISNQQKEAEQALLDFKVIQAKGNAAQLAAIAKERADLELAHLKTQLAQEEAAEKARIAADITDNDQAAAAILAVEARYHQESITAEAKTAAEKKAIDDQLRQQKQQNLQAYSDMFKSLLNGDISAFTAGMAQIVQGHQAAWQQRLSADMASYETGAQAAQAAVSFLNDLAQRKAERAVQMAMKERDEKVAILNAELATTEAMITASSNYVTALKSAETQRLAELQRILTSETTTEEEKRDALKKYYSEQLQQMKAAEEAKIQDLQRLANLAKTEDEKRTIEAKIQMAKKESEEKIRLAQEEADQKMEMISELEDFSMESSQTLLDDAQTASEKQVTLASEEAEQKAQFKEDLEATIAAENRKARATEIAEKKKAWQAQKKADIATALITGALAVLKALANFFPLNIILAATAAVVTGVQIAKIKNQPEPSFRDGGQLGFIARGGKHGSSYGQGGIALIDRFTGREVGEMEGDEAIISADQTAANMPLINEMFKNARTPGMRNKAVSMETGMQSSYRDGGRVHGGALFSSPYWSREMYLFGSKKRKAEQAAKEAEAEAARAQAEADAYTAEMPSADTGAFDGIDGSEPNPSTAESQAAFEASQKQGEMQLKKLDLINETIAETGTATIEALARVEKALAANADSVNSGLKGMGDQVSSLRGSIDAVRAAVNENTAATRGVEGAVNGANAQGVLHGILGAISNLK</sequence>
<feature type="coiled-coil region" evidence="1">
    <location>
        <begin position="838"/>
        <end position="907"/>
    </location>
</feature>
<dbReference type="GO" id="GO:0034394">
    <property type="term" value="P:protein localization to cell surface"/>
    <property type="evidence" value="ECO:0007669"/>
    <property type="project" value="TreeGrafter"/>
</dbReference>
<evidence type="ECO:0000256" key="2">
    <source>
        <dbReference type="SAM" id="MobiDB-lite"/>
    </source>
</evidence>
<dbReference type="PANTHER" id="PTHR21723:SF3">
    <property type="entry name" value="PROTEIN RIC-3"/>
    <property type="match status" value="1"/>
</dbReference>
<dbReference type="PANTHER" id="PTHR21723">
    <property type="entry name" value="RESISTANCE TO INHIBITORS OF CHOLINESTERASE PROTEIN 3 RIC3"/>
    <property type="match status" value="1"/>
</dbReference>
<evidence type="ECO:0000313" key="3">
    <source>
        <dbReference type="EMBL" id="XCH24998.1"/>
    </source>
</evidence>
<organism evidence="3">
    <name type="scientific">Dyadobacter sp. 676</name>
    <dbReference type="NCBI Taxonomy" id="3088362"/>
    <lineage>
        <taxon>Bacteria</taxon>
        <taxon>Pseudomonadati</taxon>
        <taxon>Bacteroidota</taxon>
        <taxon>Cytophagia</taxon>
        <taxon>Cytophagales</taxon>
        <taxon>Spirosomataceae</taxon>
        <taxon>Dyadobacter</taxon>
    </lineage>
</organism>
<dbReference type="EMBL" id="CP159289">
    <property type="protein sequence ID" value="XCH24998.1"/>
    <property type="molecule type" value="Genomic_DNA"/>
</dbReference>
<evidence type="ECO:0008006" key="4">
    <source>
        <dbReference type="Google" id="ProtNLM"/>
    </source>
</evidence>
<reference evidence="3" key="1">
    <citation type="submission" date="2024-06" db="EMBL/GenBank/DDBJ databases">
        <title>Sequencing and assembly of the genome of Dyadobacter sp. strain 676, a symbiont of Cyamopsis tetragonoloba.</title>
        <authorList>
            <person name="Guro P."/>
            <person name="Sazanova A."/>
            <person name="Kuznetsova I."/>
            <person name="Belimov A."/>
            <person name="Safronova V."/>
        </authorList>
    </citation>
    <scope>NUCLEOTIDE SEQUENCE</scope>
    <source>
        <strain evidence="3">676</strain>
    </source>
</reference>
<dbReference type="InterPro" id="IPR026160">
    <property type="entry name" value="Ric3"/>
</dbReference>
<gene>
    <name evidence="3" type="ORF">ABV298_00785</name>
</gene>
<proteinExistence type="predicted"/>
<keyword evidence="1" id="KW-0175">Coiled coil</keyword>
<feature type="coiled-coil region" evidence="1">
    <location>
        <begin position="566"/>
        <end position="595"/>
    </location>
</feature>
<evidence type="ECO:0000256" key="1">
    <source>
        <dbReference type="SAM" id="Coils"/>
    </source>
</evidence>
<feature type="coiled-coil region" evidence="1">
    <location>
        <begin position="1142"/>
        <end position="1169"/>
    </location>
</feature>
<accession>A0AAU8FKV0</accession>
<dbReference type="RefSeq" id="WP_353720305.1">
    <property type="nucleotide sequence ID" value="NZ_CP159289.1"/>
</dbReference>